<organism evidence="1 2">
    <name type="scientific">Caerostris darwini</name>
    <dbReference type="NCBI Taxonomy" id="1538125"/>
    <lineage>
        <taxon>Eukaryota</taxon>
        <taxon>Metazoa</taxon>
        <taxon>Ecdysozoa</taxon>
        <taxon>Arthropoda</taxon>
        <taxon>Chelicerata</taxon>
        <taxon>Arachnida</taxon>
        <taxon>Araneae</taxon>
        <taxon>Araneomorphae</taxon>
        <taxon>Entelegynae</taxon>
        <taxon>Araneoidea</taxon>
        <taxon>Araneidae</taxon>
        <taxon>Caerostris</taxon>
    </lineage>
</organism>
<dbReference type="EMBL" id="BPLQ01001079">
    <property type="protein sequence ID" value="GIX78126.1"/>
    <property type="molecule type" value="Genomic_DNA"/>
</dbReference>
<evidence type="ECO:0008006" key="3">
    <source>
        <dbReference type="Google" id="ProtNLM"/>
    </source>
</evidence>
<evidence type="ECO:0000313" key="2">
    <source>
        <dbReference type="Proteomes" id="UP001054837"/>
    </source>
</evidence>
<dbReference type="Proteomes" id="UP001054837">
    <property type="component" value="Unassembled WGS sequence"/>
</dbReference>
<accession>A0AAV4N224</accession>
<evidence type="ECO:0000313" key="1">
    <source>
        <dbReference type="EMBL" id="GIX78126.1"/>
    </source>
</evidence>
<comment type="caution">
    <text evidence="1">The sequence shown here is derived from an EMBL/GenBank/DDBJ whole genome shotgun (WGS) entry which is preliminary data.</text>
</comment>
<dbReference type="AlphaFoldDB" id="A0AAV4N224"/>
<protein>
    <recommendedName>
        <fullName evidence="3">Secreted protein</fullName>
    </recommendedName>
</protein>
<gene>
    <name evidence="1" type="ORF">CDAR_508641</name>
</gene>
<keyword evidence="2" id="KW-1185">Reference proteome</keyword>
<sequence length="110" mass="12503">MFFLRNFMQYRLAFQIADSIFRISRGVGLLSLLQRTGCRKGEKRKKERSEEGENTTLLCFFHSSLFTANANGSITVHSCFSANVANGWEEESRNVPVLPSGRKTRTLPEI</sequence>
<name>A0AAV4N224_9ARAC</name>
<reference evidence="1 2" key="1">
    <citation type="submission" date="2021-06" db="EMBL/GenBank/DDBJ databases">
        <title>Caerostris darwini draft genome.</title>
        <authorList>
            <person name="Kono N."/>
            <person name="Arakawa K."/>
        </authorList>
    </citation>
    <scope>NUCLEOTIDE SEQUENCE [LARGE SCALE GENOMIC DNA]</scope>
</reference>
<proteinExistence type="predicted"/>